<dbReference type="InterPro" id="IPR038179">
    <property type="entry name" value="NigD-like_N_sf"/>
</dbReference>
<dbReference type="Pfam" id="PF17415">
    <property type="entry name" value="NigD_C"/>
    <property type="match status" value="1"/>
</dbReference>
<feature type="signal peptide" evidence="1">
    <location>
        <begin position="1"/>
        <end position="24"/>
    </location>
</feature>
<dbReference type="EMBL" id="QSGO01000014">
    <property type="protein sequence ID" value="RHB33729.1"/>
    <property type="molecule type" value="Genomic_DNA"/>
</dbReference>
<dbReference type="InterPro" id="IPR035376">
    <property type="entry name" value="NigD_C"/>
</dbReference>
<dbReference type="AlphaFoldDB" id="A0A413VJJ9"/>
<sequence>MKQVKILMLALVVLMGVGFTSCMNGENDTTVREDAFVKVVSYMGSTWFEDTNGFRYYPTDASLAAMKTQMGFEPVNGGMAYVIYQYDSATQTKTATSTSLKDLQLLYATKLDATVESVQHKPEEGEEPLSNDSIAKAPIRGLEGTISTSYGNITYKPIMFDESTLLLQIDYFMGPEGLLSHYFTLVHYRDESVDENTIKLYLRHNNGKDTSTSYTSVNYLNQYPFVFYKAFNLRKLDGSINENTKIIIEVQENNTNIDLESEQTKTKTYTVQIKAKE</sequence>
<comment type="caution">
    <text evidence="3">The sequence shown here is derived from an EMBL/GenBank/DDBJ whole genome shotgun (WGS) entry which is preliminary data.</text>
</comment>
<keyword evidence="1" id="KW-0732">Signal</keyword>
<name>A0A413VJJ9_9BACE</name>
<accession>A0A413VJJ9</accession>
<dbReference type="Proteomes" id="UP000284379">
    <property type="component" value="Unassembled WGS sequence"/>
</dbReference>
<feature type="domain" description="NigD-like C-terminal" evidence="2">
    <location>
        <begin position="166"/>
        <end position="256"/>
    </location>
</feature>
<evidence type="ECO:0000313" key="3">
    <source>
        <dbReference type="EMBL" id="RHB33729.1"/>
    </source>
</evidence>
<dbReference type="Gene3D" id="2.60.40.3220">
    <property type="match status" value="1"/>
</dbReference>
<evidence type="ECO:0000256" key="1">
    <source>
        <dbReference type="SAM" id="SignalP"/>
    </source>
</evidence>
<dbReference type="Gene3D" id="2.40.50.500">
    <property type="entry name" value="NigD-like N-terminal OB domain"/>
    <property type="match status" value="1"/>
</dbReference>
<feature type="chain" id="PRO_5019345844" description="NigD-like C-terminal domain-containing protein" evidence="1">
    <location>
        <begin position="25"/>
        <end position="277"/>
    </location>
</feature>
<dbReference type="RefSeq" id="WP_122201915.1">
    <property type="nucleotide sequence ID" value="NZ_CABJFV010000014.1"/>
</dbReference>
<gene>
    <name evidence="3" type="ORF">DW888_15405</name>
</gene>
<reference evidence="3 4" key="1">
    <citation type="submission" date="2018-08" db="EMBL/GenBank/DDBJ databases">
        <title>A genome reference for cultivated species of the human gut microbiota.</title>
        <authorList>
            <person name="Zou Y."/>
            <person name="Xue W."/>
            <person name="Luo G."/>
        </authorList>
    </citation>
    <scope>NUCLEOTIDE SEQUENCE [LARGE SCALE GENOMIC DNA]</scope>
    <source>
        <strain evidence="3 4">AM40-30BH</strain>
    </source>
</reference>
<evidence type="ECO:0000313" key="4">
    <source>
        <dbReference type="Proteomes" id="UP000284379"/>
    </source>
</evidence>
<evidence type="ECO:0000259" key="2">
    <source>
        <dbReference type="Pfam" id="PF17415"/>
    </source>
</evidence>
<dbReference type="PROSITE" id="PS51257">
    <property type="entry name" value="PROKAR_LIPOPROTEIN"/>
    <property type="match status" value="1"/>
</dbReference>
<organism evidence="3 4">
    <name type="scientific">Bacteroides nordii</name>
    <dbReference type="NCBI Taxonomy" id="291645"/>
    <lineage>
        <taxon>Bacteria</taxon>
        <taxon>Pseudomonadati</taxon>
        <taxon>Bacteroidota</taxon>
        <taxon>Bacteroidia</taxon>
        <taxon>Bacteroidales</taxon>
        <taxon>Bacteroidaceae</taxon>
        <taxon>Bacteroides</taxon>
    </lineage>
</organism>
<protein>
    <recommendedName>
        <fullName evidence="2">NigD-like C-terminal domain-containing protein</fullName>
    </recommendedName>
</protein>
<proteinExistence type="predicted"/>